<evidence type="ECO:0000313" key="12">
    <source>
        <dbReference type="Proteomes" id="UP000758168"/>
    </source>
</evidence>
<feature type="transmembrane region" description="Helical" evidence="9">
    <location>
        <begin position="251"/>
        <end position="274"/>
    </location>
</feature>
<keyword evidence="3" id="KW-0813">Transport</keyword>
<feature type="transmembrane region" description="Helical" evidence="9">
    <location>
        <begin position="294"/>
        <end position="325"/>
    </location>
</feature>
<feature type="transmembrane region" description="Helical" evidence="9">
    <location>
        <begin position="29"/>
        <end position="48"/>
    </location>
</feature>
<feature type="transmembrane region" description="Helical" evidence="9">
    <location>
        <begin position="451"/>
        <end position="472"/>
    </location>
</feature>
<dbReference type="Gene3D" id="1.20.1740.10">
    <property type="entry name" value="Amino acid/polyamine transporter I"/>
    <property type="match status" value="1"/>
</dbReference>
<comment type="caution">
    <text evidence="11">The sequence shown here is derived from an EMBL/GenBank/DDBJ whole genome shotgun (WGS) entry which is preliminary data.</text>
</comment>
<evidence type="ECO:0000256" key="3">
    <source>
        <dbReference type="ARBA" id="ARBA00022448"/>
    </source>
</evidence>
<evidence type="ECO:0000256" key="1">
    <source>
        <dbReference type="ARBA" id="ARBA00004651"/>
    </source>
</evidence>
<keyword evidence="6" id="KW-0029">Amino-acid transport</keyword>
<proteinExistence type="inferred from homology"/>
<feature type="transmembrane region" description="Helical" evidence="9">
    <location>
        <begin position="346"/>
        <end position="368"/>
    </location>
</feature>
<comment type="similarity">
    <text evidence="2">Belongs to the amino acid-polyamine-organocation (APC) superfamily. Amino acid transporter (AAT) (TC 2.A.3.1) family.</text>
</comment>
<feature type="transmembrane region" description="Helical" evidence="9">
    <location>
        <begin position="374"/>
        <end position="397"/>
    </location>
</feature>
<keyword evidence="12" id="KW-1185">Reference proteome</keyword>
<dbReference type="Pfam" id="PF00324">
    <property type="entry name" value="AA_permease"/>
    <property type="match status" value="1"/>
</dbReference>
<dbReference type="InterPro" id="IPR004841">
    <property type="entry name" value="AA-permease/SLC12A_dom"/>
</dbReference>
<keyword evidence="8 9" id="KW-0472">Membrane</keyword>
<dbReference type="PIRSF" id="PIRSF006060">
    <property type="entry name" value="AA_transporter"/>
    <property type="match status" value="1"/>
</dbReference>
<dbReference type="Proteomes" id="UP000758168">
    <property type="component" value="Unassembled WGS sequence"/>
</dbReference>
<feature type="transmembrane region" description="Helical" evidence="9">
    <location>
        <begin position="54"/>
        <end position="73"/>
    </location>
</feature>
<dbReference type="PANTHER" id="PTHR43495:SF1">
    <property type="entry name" value="L-ASPARAGINE PERMEASE"/>
    <property type="match status" value="1"/>
</dbReference>
<protein>
    <submittedName>
        <fullName evidence="11">L-asparagine permease</fullName>
    </submittedName>
</protein>
<keyword evidence="4" id="KW-1003">Cell membrane</keyword>
<evidence type="ECO:0000256" key="2">
    <source>
        <dbReference type="ARBA" id="ARBA00008583"/>
    </source>
</evidence>
<feature type="transmembrane region" description="Helical" evidence="9">
    <location>
        <begin position="165"/>
        <end position="186"/>
    </location>
</feature>
<dbReference type="EMBL" id="JAGIOB010000001">
    <property type="protein sequence ID" value="MBP2416416.1"/>
    <property type="molecule type" value="Genomic_DNA"/>
</dbReference>
<feature type="domain" description="Amino acid permease/ SLC12A" evidence="10">
    <location>
        <begin position="27"/>
        <end position="473"/>
    </location>
</feature>
<name>A0ABS4Z5V8_9ACTN</name>
<evidence type="ECO:0000256" key="8">
    <source>
        <dbReference type="ARBA" id="ARBA00023136"/>
    </source>
</evidence>
<evidence type="ECO:0000256" key="5">
    <source>
        <dbReference type="ARBA" id="ARBA00022692"/>
    </source>
</evidence>
<keyword evidence="7 9" id="KW-1133">Transmembrane helix</keyword>
<evidence type="ECO:0000313" key="11">
    <source>
        <dbReference type="EMBL" id="MBP2416416.1"/>
    </source>
</evidence>
<keyword evidence="5 9" id="KW-0812">Transmembrane</keyword>
<feature type="transmembrane region" description="Helical" evidence="9">
    <location>
        <begin position="214"/>
        <end position="239"/>
    </location>
</feature>
<dbReference type="RefSeq" id="WP_210054112.1">
    <property type="nucleotide sequence ID" value="NZ_BAAAMH010000012.1"/>
</dbReference>
<evidence type="ECO:0000259" key="10">
    <source>
        <dbReference type="Pfam" id="PF00324"/>
    </source>
</evidence>
<evidence type="ECO:0000256" key="4">
    <source>
        <dbReference type="ARBA" id="ARBA00022475"/>
    </source>
</evidence>
<accession>A0ABS4Z5V8</accession>
<gene>
    <name evidence="11" type="ORF">JOF54_001338</name>
</gene>
<dbReference type="PANTHER" id="PTHR43495">
    <property type="entry name" value="GABA PERMEASE"/>
    <property type="match status" value="1"/>
</dbReference>
<organism evidence="11 12">
    <name type="scientific">Microlunatus capsulatus</name>
    <dbReference type="NCBI Taxonomy" id="99117"/>
    <lineage>
        <taxon>Bacteria</taxon>
        <taxon>Bacillati</taxon>
        <taxon>Actinomycetota</taxon>
        <taxon>Actinomycetes</taxon>
        <taxon>Propionibacteriales</taxon>
        <taxon>Propionibacteriaceae</taxon>
        <taxon>Microlunatus</taxon>
    </lineage>
</organism>
<dbReference type="InterPro" id="IPR004840">
    <property type="entry name" value="Amino_acid_permease_CS"/>
</dbReference>
<sequence length="512" mass="55226">MTQTENPPHALDAEQVGYKQTLGRRQVQMIAIGGAIGTGLFLGSASRLHSTGPALLFSYAFVGVIAYFLMRALGELVLHRPTSGAFVSYMREFFGERAAFITGWLYWLNWALTGIAELSAVGLYMQYWFPDLPTWLSVLVALAVVLAVNLLSARAFGEFEFWASVAKVGAIVVFLVVGLVVVIGGFDIGGHKAGFSNLWSNPGGFWPSAGDFNWYGPILVMSGVVFAYAAIEMVGVAAGEMEDSRREVPKAVNAVIFRIGVFYCGSILLLVSMLPTDDYQAGTSPFVTVFERLGLGWMGTAIQVVLIIAALSSLNSGLYSTGRVLRSLGMSKQAPGFTLKMSRSGVPWAGIVMTSVVYVLGALLNYFAAEAFEIALEAASIGVVFTWATIFLCQLRLRKLVNLGVIEKSPFQMPGHPYTSIIGLVFLALVIVGLAVSGWQSSDEFWHKTTFLVVVLGIPVLVVALTIGWQVVKPKVVANTGDRLKAVWSEDGPTYGRDVTPDSLEPDDSSVV</sequence>
<dbReference type="PROSITE" id="PS00218">
    <property type="entry name" value="AMINO_ACID_PERMEASE_1"/>
    <property type="match status" value="1"/>
</dbReference>
<reference evidence="11 12" key="1">
    <citation type="submission" date="2021-03" db="EMBL/GenBank/DDBJ databases">
        <title>Sequencing the genomes of 1000 actinobacteria strains.</title>
        <authorList>
            <person name="Klenk H.-P."/>
        </authorList>
    </citation>
    <scope>NUCLEOTIDE SEQUENCE [LARGE SCALE GENOMIC DNA]</scope>
    <source>
        <strain evidence="11 12">DSM 12936</strain>
    </source>
</reference>
<feature type="transmembrane region" description="Helical" evidence="9">
    <location>
        <begin position="94"/>
        <end position="112"/>
    </location>
</feature>
<evidence type="ECO:0000256" key="7">
    <source>
        <dbReference type="ARBA" id="ARBA00022989"/>
    </source>
</evidence>
<evidence type="ECO:0000256" key="6">
    <source>
        <dbReference type="ARBA" id="ARBA00022970"/>
    </source>
</evidence>
<feature type="transmembrane region" description="Helical" evidence="9">
    <location>
        <begin position="418"/>
        <end position="439"/>
    </location>
</feature>
<feature type="transmembrane region" description="Helical" evidence="9">
    <location>
        <begin position="132"/>
        <end position="153"/>
    </location>
</feature>
<comment type="subcellular location">
    <subcellularLocation>
        <location evidence="1">Cell membrane</location>
        <topology evidence="1">Multi-pass membrane protein</topology>
    </subcellularLocation>
</comment>
<evidence type="ECO:0000256" key="9">
    <source>
        <dbReference type="SAM" id="Phobius"/>
    </source>
</evidence>